<evidence type="ECO:0000256" key="1">
    <source>
        <dbReference type="ARBA" id="ARBA00004308"/>
    </source>
</evidence>
<dbReference type="GO" id="GO:0005737">
    <property type="term" value="C:cytoplasm"/>
    <property type="evidence" value="ECO:0007669"/>
    <property type="project" value="TreeGrafter"/>
</dbReference>
<evidence type="ECO:0000256" key="3">
    <source>
        <dbReference type="ARBA" id="ARBA00023136"/>
    </source>
</evidence>
<evidence type="ECO:0000256" key="2">
    <source>
        <dbReference type="ARBA" id="ARBA00023121"/>
    </source>
</evidence>
<evidence type="ECO:0000313" key="6">
    <source>
        <dbReference type="EMBL" id="KAF3847563.1"/>
    </source>
</evidence>
<dbReference type="SMART" id="SM00775">
    <property type="entry name" value="LNS2"/>
    <property type="match status" value="1"/>
</dbReference>
<dbReference type="AlphaFoldDB" id="A0A7J5YEL5"/>
<evidence type="ECO:0000259" key="5">
    <source>
        <dbReference type="SMART" id="SM00775"/>
    </source>
</evidence>
<dbReference type="PANTHER" id="PTHR10658:SF27">
    <property type="entry name" value="PHOSPHATIDYLINOSITOL TRANSFER PROTEIN BETA ISOFORM"/>
    <property type="match status" value="1"/>
</dbReference>
<dbReference type="Proteomes" id="UP000518266">
    <property type="component" value="Unassembled WGS sequence"/>
</dbReference>
<name>A0A7J5YEL5_DISMA</name>
<dbReference type="EMBL" id="JAAKFY010000013">
    <property type="protein sequence ID" value="KAF3847563.1"/>
    <property type="molecule type" value="Genomic_DNA"/>
</dbReference>
<comment type="caution">
    <text evidence="6">The sequence shown here is derived from an EMBL/GenBank/DDBJ whole genome shotgun (WGS) entry which is preliminary data.</text>
</comment>
<dbReference type="InterPro" id="IPR036412">
    <property type="entry name" value="HAD-like_sf"/>
</dbReference>
<reference evidence="6 7" key="1">
    <citation type="submission" date="2020-03" db="EMBL/GenBank/DDBJ databases">
        <title>Dissostichus mawsoni Genome sequencing and assembly.</title>
        <authorList>
            <person name="Park H."/>
        </authorList>
    </citation>
    <scope>NUCLEOTIDE SEQUENCE [LARGE SCALE GENOMIC DNA]</scope>
    <source>
        <strain evidence="6">DM0001</strain>
        <tissue evidence="6">Muscle</tissue>
    </source>
</reference>
<dbReference type="InterPro" id="IPR023214">
    <property type="entry name" value="HAD_sf"/>
</dbReference>
<dbReference type="SUPFAM" id="SSF56784">
    <property type="entry name" value="HAD-like"/>
    <property type="match status" value="1"/>
</dbReference>
<feature type="region of interest" description="Disordered" evidence="4">
    <location>
        <begin position="190"/>
        <end position="214"/>
    </location>
</feature>
<comment type="subcellular location">
    <subcellularLocation>
        <location evidence="1">Endomembrane system</location>
    </subcellularLocation>
</comment>
<evidence type="ECO:0000256" key="4">
    <source>
        <dbReference type="SAM" id="MobiDB-lite"/>
    </source>
</evidence>
<sequence length="251" mass="28386">MGSDPKVRPGAVDVVRHWQDLGYLIIYITGRPDMQKQRVVSWLSQHNFPHGMIFFSEGLVHDPLRQKTIFLKNLVQECHIKINSAYGSMKDITVYNMLGLGPSQIYIVGRPSKKYQNQCQFLSEGYAAHLSTLQFGHRARPKKSPSVRMVLRKGSFGLSAKPDFLTMSVQQPDPPAPPTPSLSVLRASRSQIRTTGEEGEVEEDLAHGDGPPYIVETRLPDVKKRWKDCKRVDEEESKEVIVSWAKVRSCV</sequence>
<keyword evidence="2" id="KW-0446">Lipid-binding</keyword>
<proteinExistence type="predicted"/>
<organism evidence="6 7">
    <name type="scientific">Dissostichus mawsoni</name>
    <name type="common">Antarctic cod</name>
    <dbReference type="NCBI Taxonomy" id="36200"/>
    <lineage>
        <taxon>Eukaryota</taxon>
        <taxon>Metazoa</taxon>
        <taxon>Chordata</taxon>
        <taxon>Craniata</taxon>
        <taxon>Vertebrata</taxon>
        <taxon>Euteleostomi</taxon>
        <taxon>Actinopterygii</taxon>
        <taxon>Neopterygii</taxon>
        <taxon>Teleostei</taxon>
        <taxon>Neoteleostei</taxon>
        <taxon>Acanthomorphata</taxon>
        <taxon>Eupercaria</taxon>
        <taxon>Perciformes</taxon>
        <taxon>Notothenioidei</taxon>
        <taxon>Nototheniidae</taxon>
        <taxon>Dissostichus</taxon>
    </lineage>
</organism>
<dbReference type="InterPro" id="IPR031315">
    <property type="entry name" value="LNS2/PITP"/>
</dbReference>
<dbReference type="PANTHER" id="PTHR10658">
    <property type="entry name" value="PHOSPHATIDYLINOSITOL TRANSFER PROTEIN"/>
    <property type="match status" value="1"/>
</dbReference>
<dbReference type="GO" id="GO:0008526">
    <property type="term" value="F:phosphatidylinositol transfer activity"/>
    <property type="evidence" value="ECO:0007669"/>
    <property type="project" value="TreeGrafter"/>
</dbReference>
<dbReference type="GO" id="GO:0012505">
    <property type="term" value="C:endomembrane system"/>
    <property type="evidence" value="ECO:0007669"/>
    <property type="project" value="UniProtKB-SubCell"/>
</dbReference>
<dbReference type="Pfam" id="PF24694">
    <property type="entry name" value="LNS2_PITM1-3"/>
    <property type="match status" value="1"/>
</dbReference>
<dbReference type="Gene3D" id="3.40.50.1000">
    <property type="entry name" value="HAD superfamily/HAD-like"/>
    <property type="match status" value="1"/>
</dbReference>
<dbReference type="GO" id="GO:0008525">
    <property type="term" value="F:phosphatidylcholine transporter activity"/>
    <property type="evidence" value="ECO:0007669"/>
    <property type="project" value="TreeGrafter"/>
</dbReference>
<dbReference type="InterPro" id="IPR001666">
    <property type="entry name" value="PI_transfer"/>
</dbReference>
<evidence type="ECO:0000313" key="7">
    <source>
        <dbReference type="Proteomes" id="UP000518266"/>
    </source>
</evidence>
<feature type="domain" description="LNS2/PITP" evidence="5">
    <location>
        <begin position="1"/>
        <end position="117"/>
    </location>
</feature>
<gene>
    <name evidence="6" type="ORF">F7725_020591</name>
</gene>
<keyword evidence="7" id="KW-1185">Reference proteome</keyword>
<protein>
    <recommendedName>
        <fullName evidence="5">LNS2/PITP domain-containing protein</fullName>
    </recommendedName>
</protein>
<accession>A0A7J5YEL5</accession>
<dbReference type="GO" id="GO:0035091">
    <property type="term" value="F:phosphatidylinositol binding"/>
    <property type="evidence" value="ECO:0007669"/>
    <property type="project" value="TreeGrafter"/>
</dbReference>
<dbReference type="GO" id="GO:0031210">
    <property type="term" value="F:phosphatidylcholine binding"/>
    <property type="evidence" value="ECO:0007669"/>
    <property type="project" value="TreeGrafter"/>
</dbReference>
<keyword evidence="3" id="KW-0472">Membrane</keyword>
<dbReference type="OrthoDB" id="10053061at2759"/>